<dbReference type="AlphaFoldDB" id="A0AAD8IS76"/>
<keyword evidence="16" id="KW-1185">Reference proteome</keyword>
<evidence type="ECO:0000256" key="7">
    <source>
        <dbReference type="ARBA" id="ARBA00022982"/>
    </source>
</evidence>
<evidence type="ECO:0000256" key="5">
    <source>
        <dbReference type="ARBA" id="ARBA00022692"/>
    </source>
</evidence>
<evidence type="ECO:0000259" key="14">
    <source>
        <dbReference type="PROSITE" id="PS50939"/>
    </source>
</evidence>
<evidence type="ECO:0000256" key="13">
    <source>
        <dbReference type="SAM" id="Phobius"/>
    </source>
</evidence>
<dbReference type="PANTHER" id="PTHR10106:SF43">
    <property type="entry name" value="CYTOCHROME B561 FAMILY PROTEIN, EXPRESSED"/>
    <property type="match status" value="1"/>
</dbReference>
<keyword evidence="6" id="KW-0479">Metal-binding</keyword>
<keyword evidence="8 13" id="KW-1133">Transmembrane helix</keyword>
<feature type="transmembrane region" description="Helical" evidence="13">
    <location>
        <begin position="132"/>
        <end position="152"/>
    </location>
</feature>
<evidence type="ECO:0000256" key="6">
    <source>
        <dbReference type="ARBA" id="ARBA00022723"/>
    </source>
</evidence>
<feature type="transmembrane region" description="Helical" evidence="13">
    <location>
        <begin position="311"/>
        <end position="330"/>
    </location>
</feature>
<feature type="transmembrane region" description="Helical" evidence="13">
    <location>
        <begin position="244"/>
        <end position="263"/>
    </location>
</feature>
<evidence type="ECO:0000256" key="12">
    <source>
        <dbReference type="ARBA" id="ARBA00051575"/>
    </source>
</evidence>
<dbReference type="PROSITE" id="PS50939">
    <property type="entry name" value="CYTOCHROME_B561"/>
    <property type="match status" value="1"/>
</dbReference>
<dbReference type="FunFam" id="1.20.120.1770:FF:000001">
    <property type="entry name" value="Cytochrome b reductase 1"/>
    <property type="match status" value="1"/>
</dbReference>
<keyword evidence="10 13" id="KW-0472">Membrane</keyword>
<evidence type="ECO:0000256" key="10">
    <source>
        <dbReference type="ARBA" id="ARBA00023136"/>
    </source>
</evidence>
<dbReference type="Pfam" id="PF03188">
    <property type="entry name" value="Cytochrom_B561"/>
    <property type="match status" value="1"/>
</dbReference>
<dbReference type="InterPro" id="IPR006593">
    <property type="entry name" value="Cyt_b561/ferric_Rdtase_TM"/>
</dbReference>
<evidence type="ECO:0000313" key="16">
    <source>
        <dbReference type="Proteomes" id="UP001237642"/>
    </source>
</evidence>
<dbReference type="Gene3D" id="1.20.120.1770">
    <property type="match status" value="1"/>
</dbReference>
<evidence type="ECO:0000313" key="15">
    <source>
        <dbReference type="EMBL" id="KAK1390134.1"/>
    </source>
</evidence>
<dbReference type="GO" id="GO:0046872">
    <property type="term" value="F:metal ion binding"/>
    <property type="evidence" value="ECO:0007669"/>
    <property type="project" value="UniProtKB-KW"/>
</dbReference>
<feature type="transmembrane region" description="Helical" evidence="13">
    <location>
        <begin position="203"/>
        <end position="224"/>
    </location>
</feature>
<comment type="caution">
    <text evidence="15">The sequence shown here is derived from an EMBL/GenBank/DDBJ whole genome shotgun (WGS) entry which is preliminary data.</text>
</comment>
<evidence type="ECO:0000256" key="1">
    <source>
        <dbReference type="ARBA" id="ARBA00001970"/>
    </source>
</evidence>
<evidence type="ECO:0000256" key="4">
    <source>
        <dbReference type="ARBA" id="ARBA00022617"/>
    </source>
</evidence>
<feature type="domain" description="Cytochrome b561" evidence="14">
    <location>
        <begin position="135"/>
        <end position="331"/>
    </location>
</feature>
<name>A0AAD8IS76_9APIA</name>
<keyword evidence="4" id="KW-0349">Heme</keyword>
<evidence type="ECO:0000256" key="9">
    <source>
        <dbReference type="ARBA" id="ARBA00023004"/>
    </source>
</evidence>
<feature type="transmembrane region" description="Helical" evidence="13">
    <location>
        <begin position="172"/>
        <end position="191"/>
    </location>
</feature>
<keyword evidence="9" id="KW-0408">Iron</keyword>
<feature type="transmembrane region" description="Helical" evidence="13">
    <location>
        <begin position="369"/>
        <end position="392"/>
    </location>
</feature>
<evidence type="ECO:0000256" key="3">
    <source>
        <dbReference type="ARBA" id="ARBA00022448"/>
    </source>
</evidence>
<accession>A0AAD8IS76</accession>
<organism evidence="15 16">
    <name type="scientific">Heracleum sosnowskyi</name>
    <dbReference type="NCBI Taxonomy" id="360622"/>
    <lineage>
        <taxon>Eukaryota</taxon>
        <taxon>Viridiplantae</taxon>
        <taxon>Streptophyta</taxon>
        <taxon>Embryophyta</taxon>
        <taxon>Tracheophyta</taxon>
        <taxon>Spermatophyta</taxon>
        <taxon>Magnoliopsida</taxon>
        <taxon>eudicotyledons</taxon>
        <taxon>Gunneridae</taxon>
        <taxon>Pentapetalae</taxon>
        <taxon>asterids</taxon>
        <taxon>campanulids</taxon>
        <taxon>Apiales</taxon>
        <taxon>Apiaceae</taxon>
        <taxon>Apioideae</taxon>
        <taxon>apioid superclade</taxon>
        <taxon>Tordylieae</taxon>
        <taxon>Tordyliinae</taxon>
        <taxon>Heracleum</taxon>
    </lineage>
</organism>
<dbReference type="CDD" id="cd08766">
    <property type="entry name" value="Cyt_b561_ACYB-1_like"/>
    <property type="match status" value="1"/>
</dbReference>
<dbReference type="GO" id="GO:0016020">
    <property type="term" value="C:membrane"/>
    <property type="evidence" value="ECO:0007669"/>
    <property type="project" value="UniProtKB-SubCell"/>
</dbReference>
<comment type="catalytic activity">
    <reaction evidence="12">
        <text>Fe(3+)(out) + L-ascorbate(in) = monodehydro-L-ascorbate radical(in) + Fe(2+)(out) + H(+)</text>
        <dbReference type="Rhea" id="RHEA:30403"/>
        <dbReference type="ChEBI" id="CHEBI:15378"/>
        <dbReference type="ChEBI" id="CHEBI:29033"/>
        <dbReference type="ChEBI" id="CHEBI:29034"/>
        <dbReference type="ChEBI" id="CHEBI:38290"/>
        <dbReference type="ChEBI" id="CHEBI:59513"/>
        <dbReference type="EC" id="7.2.1.3"/>
    </reaction>
</comment>
<evidence type="ECO:0000256" key="8">
    <source>
        <dbReference type="ARBA" id="ARBA00022989"/>
    </source>
</evidence>
<evidence type="ECO:0000256" key="2">
    <source>
        <dbReference type="ARBA" id="ARBA00004141"/>
    </source>
</evidence>
<feature type="transmembrane region" description="Helical" evidence="13">
    <location>
        <begin position="337"/>
        <end position="363"/>
    </location>
</feature>
<dbReference type="SMART" id="SM00665">
    <property type="entry name" value="B561"/>
    <property type="match status" value="1"/>
</dbReference>
<dbReference type="EMBL" id="JAUIZM010000004">
    <property type="protein sequence ID" value="KAK1390134.1"/>
    <property type="molecule type" value="Genomic_DNA"/>
</dbReference>
<keyword evidence="5 13" id="KW-0812">Transmembrane</keyword>
<protein>
    <recommendedName>
        <fullName evidence="11">ascorbate ferrireductase (transmembrane)</fullName>
        <ecNumber evidence="11">7.2.1.3</ecNumber>
    </recommendedName>
</protein>
<proteinExistence type="predicted"/>
<keyword evidence="3" id="KW-0813">Transport</keyword>
<dbReference type="Proteomes" id="UP001237642">
    <property type="component" value="Unassembled WGS sequence"/>
</dbReference>
<comment type="cofactor">
    <cofactor evidence="1">
        <name>heme b</name>
        <dbReference type="ChEBI" id="CHEBI:60344"/>
    </cofactor>
</comment>
<gene>
    <name evidence="15" type="ORF">POM88_018312</name>
</gene>
<reference evidence="15" key="1">
    <citation type="submission" date="2023-02" db="EMBL/GenBank/DDBJ databases">
        <title>Genome of toxic invasive species Heracleum sosnowskyi carries increased number of genes despite the absence of recent whole-genome duplications.</title>
        <authorList>
            <person name="Schelkunov M."/>
            <person name="Shtratnikova V."/>
            <person name="Makarenko M."/>
            <person name="Klepikova A."/>
            <person name="Omelchenko D."/>
            <person name="Novikova G."/>
            <person name="Obukhova E."/>
            <person name="Bogdanov V."/>
            <person name="Penin A."/>
            <person name="Logacheva M."/>
        </authorList>
    </citation>
    <scope>NUCLEOTIDE SEQUENCE</scope>
    <source>
        <strain evidence="15">Hsosn_3</strain>
        <tissue evidence="15">Leaf</tissue>
    </source>
</reference>
<dbReference type="PANTHER" id="PTHR10106">
    <property type="entry name" value="CYTOCHROME B561-RELATED"/>
    <property type="match status" value="1"/>
</dbReference>
<dbReference type="EC" id="7.2.1.3" evidence="11"/>
<dbReference type="InterPro" id="IPR043205">
    <property type="entry name" value="CYB561/CYBRD1-like"/>
</dbReference>
<evidence type="ECO:0000256" key="11">
    <source>
        <dbReference type="ARBA" id="ARBA00024225"/>
    </source>
</evidence>
<comment type="subcellular location">
    <subcellularLocation>
        <location evidence="2">Membrane</location>
        <topology evidence="2">Multi-pass membrane protein</topology>
    </subcellularLocation>
</comment>
<sequence length="403" mass="45332">MDNKLKIRHSTLVYESGVPVSKLKEIELDFCVQKGRFVTDRFYWKADRSSRNLCSCIKHKRELALEKRAKQFYQSAAKSLLIFPSKLLLLFGNIDKPSHAGQFLLSLFSMHPSSTGMAAENGSRFRLSAKPVIIFAHLLAFAVTTFILVWLLNFREGIAFESRIKEKIFNLHPLLMAIGFILVAGEAIMTYKTVPAERETQEIFHLILHFVALVAGIFGIYAVFKFHNELSLPNMNTSHSWIGMSTFCLFGLQFLLGFFSFMFPGANLGTRSRMHMFMGIIIFLMAVVSAETGLAERFTFLGLPHNQDAPVMNFTVLLIILSGVAVSLRTRSRMEQVFVGIVIFFLATISAKIEVVVVTPLILRRREEAVIMNSTGILILLFGVAVCVAAILPRHNQQSTITK</sequence>
<reference evidence="15" key="2">
    <citation type="submission" date="2023-05" db="EMBL/GenBank/DDBJ databases">
        <authorList>
            <person name="Schelkunov M.I."/>
        </authorList>
    </citation>
    <scope>NUCLEOTIDE SEQUENCE</scope>
    <source>
        <strain evidence="15">Hsosn_3</strain>
        <tissue evidence="15">Leaf</tissue>
    </source>
</reference>
<feature type="transmembrane region" description="Helical" evidence="13">
    <location>
        <begin position="275"/>
        <end position="295"/>
    </location>
</feature>
<dbReference type="GO" id="GO:0140571">
    <property type="term" value="F:transmembrane ascorbate ferrireductase activity"/>
    <property type="evidence" value="ECO:0007669"/>
    <property type="project" value="UniProtKB-EC"/>
</dbReference>
<keyword evidence="7" id="KW-0249">Electron transport</keyword>